<evidence type="ECO:0000313" key="1">
    <source>
        <dbReference type="EMBL" id="GBG30543.1"/>
    </source>
</evidence>
<dbReference type="InParanoid" id="A0A2R5GPJ5"/>
<reference evidence="1 2" key="1">
    <citation type="submission" date="2017-12" db="EMBL/GenBank/DDBJ databases">
        <title>Sequencing, de novo assembly and annotation of complete genome of a new Thraustochytrid species, strain FCC1311.</title>
        <authorList>
            <person name="Sedici K."/>
            <person name="Godart F."/>
            <person name="Aiese Cigliano R."/>
            <person name="Sanseverino W."/>
            <person name="Barakat M."/>
            <person name="Ortet P."/>
            <person name="Marechal E."/>
            <person name="Cagnac O."/>
            <person name="Amato A."/>
        </authorList>
    </citation>
    <scope>NUCLEOTIDE SEQUENCE [LARGE SCALE GENOMIC DNA]</scope>
</reference>
<proteinExistence type="predicted"/>
<dbReference type="Proteomes" id="UP000241890">
    <property type="component" value="Unassembled WGS sequence"/>
</dbReference>
<dbReference type="Pfam" id="PF10274">
    <property type="entry name" value="ParcG"/>
    <property type="match status" value="1"/>
</dbReference>
<dbReference type="AlphaFoldDB" id="A0A2R5GPJ5"/>
<organism evidence="1 2">
    <name type="scientific">Hondaea fermentalgiana</name>
    <dbReference type="NCBI Taxonomy" id="2315210"/>
    <lineage>
        <taxon>Eukaryota</taxon>
        <taxon>Sar</taxon>
        <taxon>Stramenopiles</taxon>
        <taxon>Bigyra</taxon>
        <taxon>Labyrinthulomycetes</taxon>
        <taxon>Thraustochytrida</taxon>
        <taxon>Thraustochytriidae</taxon>
        <taxon>Hondaea</taxon>
    </lineage>
</organism>
<protein>
    <submittedName>
        <fullName evidence="1">PACRG-like protein</fullName>
    </submittedName>
</protein>
<dbReference type="OrthoDB" id="10258089at2759"/>
<sequence length="219" mass="24145">MERKRDVGDDREEHDDCRTMAMQRWSRTDRLSKKFDKLPSGDPFAKAASSSNFSFVYSQGGIPCRINHGGVYCRLQWDEDPAVLDYDPLLVTISEGLRETKHPYVFVAQAAFKEMLEAPGAAAKATPLVAQIVRNLRACMLSKAEGPFGAALAAIRQLSDCVKDALTPHMGALLIQINKKSFERKYKDAIFDTLVALDANGGPAAAKLIKAKVPCFSHK</sequence>
<keyword evidence="2" id="KW-1185">Reference proteome</keyword>
<accession>A0A2R5GPJ5</accession>
<dbReference type="PANTHER" id="PTHR21207:SF1">
    <property type="entry name" value="PACRG-LIKE PROTEIN"/>
    <property type="match status" value="1"/>
</dbReference>
<gene>
    <name evidence="1" type="ORF">FCC1311_067632</name>
</gene>
<dbReference type="PANTHER" id="PTHR21207">
    <property type="entry name" value="PARKIN COREGULATED GENE PROTEIN PARK2 COREGULATED"/>
    <property type="match status" value="1"/>
</dbReference>
<comment type="caution">
    <text evidence="1">The sequence shown here is derived from an EMBL/GenBank/DDBJ whole genome shotgun (WGS) entry which is preliminary data.</text>
</comment>
<name>A0A2R5GPJ5_9STRA</name>
<dbReference type="InterPro" id="IPR019399">
    <property type="entry name" value="Parkin_co-regulated_protein"/>
</dbReference>
<evidence type="ECO:0000313" key="2">
    <source>
        <dbReference type="Proteomes" id="UP000241890"/>
    </source>
</evidence>
<dbReference type="EMBL" id="BEYU01000077">
    <property type="protein sequence ID" value="GBG30543.1"/>
    <property type="molecule type" value="Genomic_DNA"/>
</dbReference>